<protein>
    <submittedName>
        <fullName evidence="3">Transposase</fullName>
    </submittedName>
</protein>
<name>A0ABS4XWA6_9ACTN</name>
<dbReference type="Pfam" id="PF01548">
    <property type="entry name" value="DEDD_Tnp_IS110"/>
    <property type="match status" value="1"/>
</dbReference>
<comment type="caution">
    <text evidence="3">The sequence shown here is derived from an EMBL/GenBank/DDBJ whole genome shotgun (WGS) entry which is preliminary data.</text>
</comment>
<feature type="domain" description="Transposase IS110-like N-terminal" evidence="1">
    <location>
        <begin position="11"/>
        <end position="166"/>
    </location>
</feature>
<dbReference type="Pfam" id="PF02371">
    <property type="entry name" value="Transposase_20"/>
    <property type="match status" value="1"/>
</dbReference>
<dbReference type="GeneID" id="91567150"/>
<accession>A0ABS4XWA6</accession>
<dbReference type="InterPro" id="IPR003346">
    <property type="entry name" value="Transposase_20"/>
</dbReference>
<evidence type="ECO:0000313" key="3">
    <source>
        <dbReference type="EMBL" id="MBP2400788.1"/>
    </source>
</evidence>
<evidence type="ECO:0000259" key="1">
    <source>
        <dbReference type="Pfam" id="PF01548"/>
    </source>
</evidence>
<gene>
    <name evidence="3" type="ORF">JO379_000257</name>
</gene>
<feature type="domain" description="Transposase IS116/IS110/IS902 C-terminal" evidence="2">
    <location>
        <begin position="274"/>
        <end position="357"/>
    </location>
</feature>
<evidence type="ECO:0000259" key="2">
    <source>
        <dbReference type="Pfam" id="PF02371"/>
    </source>
</evidence>
<dbReference type="PANTHER" id="PTHR33055">
    <property type="entry name" value="TRANSPOSASE FOR INSERTION SEQUENCE ELEMENT IS1111A"/>
    <property type="match status" value="1"/>
</dbReference>
<sequence>MIDVSDIGALLGLDVGKGEHHATAVTPAGKKAFDKRLPNSEPKLREVSGKLQAKHGAVLVVVDQPASIGALPLAVARDMGCPVAYLPGLTMRRIADLYPGEAKTDARDAFVIADAARVMPHTLRSVDLEDETVAELEMIVGFDDDLASEATRVSNRLRGLLTQIHPHLERILGPRIQHPAVLTLLERFGSPAQIRKAGRRRLVTLLRPKAPRMAQRLVEDIFTALDEQTVVVPGTDAAALIVPSLAGSLTAVPDQRKLLATRIEELLDAHPLSKVLTSMPGIGVRTGARILIDVGDGSSFPSAAHLAAYAGLAPATRSSGSSIRGEQPSRRGNKQLKRAFFLSAFAALADPASRAYYDKKISQGKHHTQALHCLARRRADVLCAMLRDGTFYALQPAPSA</sequence>
<dbReference type="NCBIfam" id="NF033542">
    <property type="entry name" value="transpos_IS110"/>
    <property type="match status" value="1"/>
</dbReference>
<evidence type="ECO:0000313" key="4">
    <source>
        <dbReference type="Proteomes" id="UP001519291"/>
    </source>
</evidence>
<dbReference type="EMBL" id="JAGIOH010000001">
    <property type="protein sequence ID" value="MBP2400788.1"/>
    <property type="molecule type" value="Genomic_DNA"/>
</dbReference>
<dbReference type="InterPro" id="IPR047650">
    <property type="entry name" value="Transpos_IS110"/>
</dbReference>
<organism evidence="3 4">
    <name type="scientific">Streptomyces syringium</name>
    <dbReference type="NCBI Taxonomy" id="76729"/>
    <lineage>
        <taxon>Bacteria</taxon>
        <taxon>Bacillati</taxon>
        <taxon>Actinomycetota</taxon>
        <taxon>Actinomycetes</taxon>
        <taxon>Kitasatosporales</taxon>
        <taxon>Streptomycetaceae</taxon>
        <taxon>Streptomyces</taxon>
    </lineage>
</organism>
<dbReference type="Proteomes" id="UP001519291">
    <property type="component" value="Unassembled WGS sequence"/>
</dbReference>
<dbReference type="RefSeq" id="WP_209513362.1">
    <property type="nucleotide sequence ID" value="NZ_JAGIOH010000001.1"/>
</dbReference>
<keyword evidence="4" id="KW-1185">Reference proteome</keyword>
<proteinExistence type="predicted"/>
<dbReference type="PANTHER" id="PTHR33055:SF3">
    <property type="entry name" value="PUTATIVE TRANSPOSASE FOR IS117-RELATED"/>
    <property type="match status" value="1"/>
</dbReference>
<reference evidence="3 4" key="1">
    <citation type="submission" date="2021-03" db="EMBL/GenBank/DDBJ databases">
        <title>Sequencing the genomes of 1000 actinobacteria strains.</title>
        <authorList>
            <person name="Klenk H.-P."/>
        </authorList>
    </citation>
    <scope>NUCLEOTIDE SEQUENCE [LARGE SCALE GENOMIC DNA]</scope>
    <source>
        <strain evidence="3 4">DSM 41480</strain>
    </source>
</reference>
<dbReference type="InterPro" id="IPR002525">
    <property type="entry name" value="Transp_IS110-like_N"/>
</dbReference>